<evidence type="ECO:0000256" key="1">
    <source>
        <dbReference type="ARBA" id="ARBA00022801"/>
    </source>
</evidence>
<feature type="domain" description="PPM-type phosphatase" evidence="2">
    <location>
        <begin position="2"/>
        <end position="109"/>
    </location>
</feature>
<accession>A0A401UVC4</accession>
<name>A0A401UVC4_9CELL</name>
<evidence type="ECO:0000259" key="2">
    <source>
        <dbReference type="Pfam" id="PF07228"/>
    </source>
</evidence>
<dbReference type="Gene3D" id="3.60.40.10">
    <property type="entry name" value="PPM-type phosphatase domain"/>
    <property type="match status" value="1"/>
</dbReference>
<keyword evidence="4" id="KW-1185">Reference proteome</keyword>
<evidence type="ECO:0000313" key="4">
    <source>
        <dbReference type="Proteomes" id="UP000288246"/>
    </source>
</evidence>
<comment type="caution">
    <text evidence="3">The sequence shown here is derived from an EMBL/GenBank/DDBJ whole genome shotgun (WGS) entry which is preliminary data.</text>
</comment>
<dbReference type="PANTHER" id="PTHR43156">
    <property type="entry name" value="STAGE II SPORULATION PROTEIN E-RELATED"/>
    <property type="match status" value="1"/>
</dbReference>
<dbReference type="RefSeq" id="WP_235843110.1">
    <property type="nucleotide sequence ID" value="NZ_BHYL01000020.1"/>
</dbReference>
<reference evidence="3 4" key="1">
    <citation type="submission" date="2018-11" db="EMBL/GenBank/DDBJ databases">
        <title>Draft genome sequence of Cellulomonas takizawaensis strain TKZ-21.</title>
        <authorList>
            <person name="Yamamura H."/>
            <person name="Hayashi T."/>
            <person name="Hamada M."/>
            <person name="Serisawa Y."/>
            <person name="Matsuyama K."/>
            <person name="Nakagawa Y."/>
            <person name="Otoguro M."/>
            <person name="Yanagida F."/>
            <person name="Hayakawa M."/>
        </authorList>
    </citation>
    <scope>NUCLEOTIDE SEQUENCE [LARGE SCALE GENOMIC DNA]</scope>
    <source>
        <strain evidence="3 4">TKZ-21</strain>
    </source>
</reference>
<dbReference type="AlphaFoldDB" id="A0A401UVC4"/>
<dbReference type="SUPFAM" id="SSF81606">
    <property type="entry name" value="PP2C-like"/>
    <property type="match status" value="1"/>
</dbReference>
<gene>
    <name evidence="3" type="ORF">CTKZ_02030</name>
</gene>
<proteinExistence type="predicted"/>
<dbReference type="InterPro" id="IPR001932">
    <property type="entry name" value="PPM-type_phosphatase-like_dom"/>
</dbReference>
<dbReference type="GO" id="GO:0016791">
    <property type="term" value="F:phosphatase activity"/>
    <property type="evidence" value="ECO:0007669"/>
    <property type="project" value="TreeGrafter"/>
</dbReference>
<organism evidence="3 4">
    <name type="scientific">Cellulomonas algicola</name>
    <dbReference type="NCBI Taxonomy" id="2071633"/>
    <lineage>
        <taxon>Bacteria</taxon>
        <taxon>Bacillati</taxon>
        <taxon>Actinomycetota</taxon>
        <taxon>Actinomycetes</taxon>
        <taxon>Micrococcales</taxon>
        <taxon>Cellulomonadaceae</taxon>
        <taxon>Cellulomonas</taxon>
    </lineage>
</organism>
<evidence type="ECO:0000313" key="3">
    <source>
        <dbReference type="EMBL" id="GCD18641.1"/>
    </source>
</evidence>
<sequence length="122" mass="13572">MPLLMRDGKVVKRLEGGRRIVLGLGDGQIDVAEERLEPGDWVVFHTDGVTEARDADGTFYGVERLTDQLRRSAAAGHSAPETLRRVVHEVLDHQHGQLQDDATLLVAQWATRKEEALRAAPR</sequence>
<dbReference type="Proteomes" id="UP000288246">
    <property type="component" value="Unassembled WGS sequence"/>
</dbReference>
<protein>
    <recommendedName>
        <fullName evidence="2">PPM-type phosphatase domain-containing protein</fullName>
    </recommendedName>
</protein>
<dbReference type="Pfam" id="PF07228">
    <property type="entry name" value="SpoIIE"/>
    <property type="match status" value="1"/>
</dbReference>
<dbReference type="EMBL" id="BHYL01000020">
    <property type="protein sequence ID" value="GCD18641.1"/>
    <property type="molecule type" value="Genomic_DNA"/>
</dbReference>
<dbReference type="InterPro" id="IPR052016">
    <property type="entry name" value="Bact_Sigma-Reg"/>
</dbReference>
<dbReference type="InterPro" id="IPR036457">
    <property type="entry name" value="PPM-type-like_dom_sf"/>
</dbReference>
<keyword evidence="1" id="KW-0378">Hydrolase</keyword>
<dbReference type="PANTHER" id="PTHR43156:SF2">
    <property type="entry name" value="STAGE II SPORULATION PROTEIN E"/>
    <property type="match status" value="1"/>
</dbReference>